<feature type="region of interest" description="Disordered" evidence="2">
    <location>
        <begin position="28"/>
        <end position="55"/>
    </location>
</feature>
<dbReference type="InterPro" id="IPR052177">
    <property type="entry name" value="Divisome_Glycosyl_Hydrolase"/>
</dbReference>
<reference evidence="5 6" key="1">
    <citation type="submission" date="2019-03" db="EMBL/GenBank/DDBJ databases">
        <title>Genomic Encyclopedia of Type Strains, Phase IV (KMG-IV): sequencing the most valuable type-strain genomes for metagenomic binning, comparative biology and taxonomic classification.</title>
        <authorList>
            <person name="Goeker M."/>
        </authorList>
    </citation>
    <scope>NUCLEOTIDE SEQUENCE [LARGE SCALE GENOMIC DNA]</scope>
    <source>
        <strain evidence="5 6">DSM 100451</strain>
    </source>
</reference>
<dbReference type="EMBL" id="SLUM01000003">
    <property type="protein sequence ID" value="TCL60751.1"/>
    <property type="molecule type" value="Genomic_DNA"/>
</dbReference>
<feature type="chain" id="PRO_5038799075" evidence="3">
    <location>
        <begin position="23"/>
        <end position="422"/>
    </location>
</feature>
<proteinExistence type="predicted"/>
<name>A0A4R1R5F8_9FIRM</name>
<dbReference type="OrthoDB" id="43070at2"/>
<dbReference type="PANTHER" id="PTHR43405">
    <property type="entry name" value="GLYCOSYL HYDROLASE DIGH"/>
    <property type="match status" value="1"/>
</dbReference>
<dbReference type="PROSITE" id="PS51257">
    <property type="entry name" value="PROKAR_LIPOPROTEIN"/>
    <property type="match status" value="1"/>
</dbReference>
<dbReference type="InterPro" id="IPR017853">
    <property type="entry name" value="GH"/>
</dbReference>
<feature type="domain" description="Glycosyl hydrolase-like 10" evidence="4">
    <location>
        <begin position="61"/>
        <end position="356"/>
    </location>
</feature>
<keyword evidence="1 3" id="KW-0732">Signal</keyword>
<protein>
    <submittedName>
        <fullName evidence="5">Uncharacterized lipoprotein YddW (UPF0748 family)</fullName>
    </submittedName>
</protein>
<evidence type="ECO:0000313" key="6">
    <source>
        <dbReference type="Proteomes" id="UP000295184"/>
    </source>
</evidence>
<dbReference type="Proteomes" id="UP000295184">
    <property type="component" value="Unassembled WGS sequence"/>
</dbReference>
<dbReference type="Pfam" id="PF02638">
    <property type="entry name" value="GHL10"/>
    <property type="match status" value="1"/>
</dbReference>
<dbReference type="Gene3D" id="3.20.20.80">
    <property type="entry name" value="Glycosidases"/>
    <property type="match status" value="1"/>
</dbReference>
<dbReference type="AlphaFoldDB" id="A0A4R1R5F8"/>
<dbReference type="STRING" id="1650663.GCA_001486665_00286"/>
<dbReference type="PANTHER" id="PTHR43405:SF1">
    <property type="entry name" value="GLYCOSYL HYDROLASE DIGH"/>
    <property type="match status" value="1"/>
</dbReference>
<comment type="caution">
    <text evidence="5">The sequence shown here is derived from an EMBL/GenBank/DDBJ whole genome shotgun (WGS) entry which is preliminary data.</text>
</comment>
<dbReference type="SUPFAM" id="SSF51445">
    <property type="entry name" value="(Trans)glycosidases"/>
    <property type="match status" value="1"/>
</dbReference>
<evidence type="ECO:0000259" key="4">
    <source>
        <dbReference type="Pfam" id="PF02638"/>
    </source>
</evidence>
<gene>
    <name evidence="5" type="ORF">EDD77_10374</name>
</gene>
<evidence type="ECO:0000256" key="3">
    <source>
        <dbReference type="SAM" id="SignalP"/>
    </source>
</evidence>
<sequence>MWNRIFALLAAACLAVSLAACGGTAPGGTSASTAGSQTGSPIVNDTGDEAEKPAQAQPEYRAMWVSYLEWQQFDFSSAEAFRAGAEEMMANCADLGLNTVIAQVRPFADALYPSQYFPWSHLCTGTQGQDPGFDPLAILIETAHAHGLELEAWLNPYRVQLNAGLPGQLADSNPAVTRPELVKQAGEGLYFDPSSEEVRQLIVDGVTEIVMNYEVDGIHFDDYFYPTTDPSFDAEEYAASGTSLSLEDWRRDNVNQLVKAVYDAIKAAKPEVRFGISPQGNMDNNYNGQYSDVALWMSTPGYVDYILPQLYWGYGYTTSGGQTRFGFENITKEWAALERAEGVALYFGLGAYRIGDGDGGNYDAAVTQWQTGHNLADMIGTGREVGADGYVLYRYDFLFHNGSWADLAASECAAIRAENQVA</sequence>
<evidence type="ECO:0000256" key="2">
    <source>
        <dbReference type="SAM" id="MobiDB-lite"/>
    </source>
</evidence>
<evidence type="ECO:0000256" key="1">
    <source>
        <dbReference type="ARBA" id="ARBA00022729"/>
    </source>
</evidence>
<keyword evidence="5" id="KW-0449">Lipoprotein</keyword>
<evidence type="ECO:0000313" key="5">
    <source>
        <dbReference type="EMBL" id="TCL60751.1"/>
    </source>
</evidence>
<accession>A0A4R1R5F8</accession>
<feature type="compositionally biased region" description="Low complexity" evidence="2">
    <location>
        <begin position="28"/>
        <end position="40"/>
    </location>
</feature>
<dbReference type="InterPro" id="IPR003790">
    <property type="entry name" value="GHL10"/>
</dbReference>
<organism evidence="5 6">
    <name type="scientific">Allofournierella massiliensis</name>
    <dbReference type="NCBI Taxonomy" id="1650663"/>
    <lineage>
        <taxon>Bacteria</taxon>
        <taxon>Bacillati</taxon>
        <taxon>Bacillota</taxon>
        <taxon>Clostridia</taxon>
        <taxon>Eubacteriales</taxon>
        <taxon>Oscillospiraceae</taxon>
        <taxon>Allofournierella</taxon>
    </lineage>
</organism>
<feature type="signal peptide" evidence="3">
    <location>
        <begin position="1"/>
        <end position="22"/>
    </location>
</feature>